<accession>Q2W4B6</accession>
<proteinExistence type="predicted"/>
<dbReference type="InterPro" id="IPR050990">
    <property type="entry name" value="UPF0237/GcvR_regulator"/>
</dbReference>
<dbReference type="EMBL" id="AP007255">
    <property type="protein sequence ID" value="BAE51309.1"/>
    <property type="molecule type" value="Genomic_DNA"/>
</dbReference>
<dbReference type="PANTHER" id="PTHR34875">
    <property type="entry name" value="UPF0237 PROTEIN MJ1558"/>
    <property type="match status" value="1"/>
</dbReference>
<evidence type="ECO:0000259" key="1">
    <source>
        <dbReference type="PROSITE" id="PS51671"/>
    </source>
</evidence>
<organism evidence="2 3">
    <name type="scientific">Paramagnetospirillum magneticum (strain ATCC 700264 / AMB-1)</name>
    <name type="common">Magnetospirillum magneticum</name>
    <dbReference type="NCBI Taxonomy" id="342108"/>
    <lineage>
        <taxon>Bacteria</taxon>
        <taxon>Pseudomonadati</taxon>
        <taxon>Pseudomonadota</taxon>
        <taxon>Alphaproteobacteria</taxon>
        <taxon>Rhodospirillales</taxon>
        <taxon>Magnetospirillaceae</taxon>
        <taxon>Paramagnetospirillum</taxon>
    </lineage>
</organism>
<gene>
    <name evidence="2" type="ordered locus">amb2505</name>
</gene>
<feature type="domain" description="ACT" evidence="1">
    <location>
        <begin position="103"/>
        <end position="178"/>
    </location>
</feature>
<evidence type="ECO:0000313" key="3">
    <source>
        <dbReference type="Proteomes" id="UP000007058"/>
    </source>
</evidence>
<dbReference type="InterPro" id="IPR045865">
    <property type="entry name" value="ACT-like_dom_sf"/>
</dbReference>
<dbReference type="Gene3D" id="3.30.70.260">
    <property type="match status" value="2"/>
</dbReference>
<dbReference type="PROSITE" id="PS51671">
    <property type="entry name" value="ACT"/>
    <property type="match status" value="1"/>
</dbReference>
<dbReference type="STRING" id="342108.amb2505"/>
<keyword evidence="3" id="KW-1185">Reference proteome</keyword>
<name>Q2W4B6_PARM1</name>
<dbReference type="PANTHER" id="PTHR34875:SF5">
    <property type="entry name" value="GLYCINE CLEAVAGE SYSTEM TRANSCRIPTIONAL REPRESSOR"/>
    <property type="match status" value="1"/>
</dbReference>
<evidence type="ECO:0000313" key="2">
    <source>
        <dbReference type="EMBL" id="BAE51309.1"/>
    </source>
</evidence>
<dbReference type="KEGG" id="mag:amb2505"/>
<reference evidence="2 3" key="1">
    <citation type="journal article" date="2005" name="DNA Res.">
        <title>Complete genome sequence of the facultative anaerobic magnetotactic bacterium Magnetospirillum sp. strain AMB-1.</title>
        <authorList>
            <person name="Matsunaga T."/>
            <person name="Okamura Y."/>
            <person name="Fukuda Y."/>
            <person name="Wahyudi A.T."/>
            <person name="Murase Y."/>
            <person name="Takeyama H."/>
        </authorList>
    </citation>
    <scope>NUCLEOTIDE SEQUENCE [LARGE SCALE GENOMIC DNA]</scope>
    <source>
        <strain evidence="3">ATCC 700264 / AMB-1</strain>
    </source>
</reference>
<dbReference type="AlphaFoldDB" id="Q2W4B6"/>
<dbReference type="InterPro" id="IPR002912">
    <property type="entry name" value="ACT_dom"/>
</dbReference>
<sequence>MRSLREVIMSTVLVSVFCSDRTGLVAAITGRLFDLGADLGDTSFAMLGSGAEFTSVCELPASVSAGEVQDDLGRLPALAGARISVRAFEMDAAHGPAGTITHRVVVSGGDRPGLVARLSEVFGEFQANIVRMDAQRLPEQGIYVTRFSVAIPARAEACLTTVANTAEEMNLACAVEAV</sequence>
<dbReference type="HOGENOM" id="CLU_1538889_0_0_5"/>
<dbReference type="Proteomes" id="UP000007058">
    <property type="component" value="Chromosome"/>
</dbReference>
<protein>
    <recommendedName>
        <fullName evidence="1">ACT domain-containing protein</fullName>
    </recommendedName>
</protein>
<dbReference type="CDD" id="cd02116">
    <property type="entry name" value="ACT"/>
    <property type="match status" value="1"/>
</dbReference>
<dbReference type="SUPFAM" id="SSF55021">
    <property type="entry name" value="ACT-like"/>
    <property type="match status" value="2"/>
</dbReference>